<evidence type="ECO:0000313" key="8">
    <source>
        <dbReference type="Proteomes" id="UP000295680"/>
    </source>
</evidence>
<sequence>MFAVPENTVALSAPLAAAHPSRIAREFAVDRDRWKHLLRYDPAERFATLVDRVGVYEVWLMSWLPGQSTDLHDHGRTTGAFTVVSGTLTERVVRAGTELTLTPGQSRVFAPDYVHQVLNNGIDPAVSIHVYEGAREMHPVNPQ</sequence>
<keyword evidence="2 6" id="KW-0479">Metal-binding</keyword>
<evidence type="ECO:0000256" key="2">
    <source>
        <dbReference type="ARBA" id="ARBA00022723"/>
    </source>
</evidence>
<accession>A0A4R2JJ53</accession>
<evidence type="ECO:0000256" key="1">
    <source>
        <dbReference type="ARBA" id="ARBA00006622"/>
    </source>
</evidence>
<keyword evidence="5 6" id="KW-0408">Iron</keyword>
<feature type="binding site" evidence="6">
    <location>
        <position position="115"/>
    </location>
    <ligand>
        <name>Fe cation</name>
        <dbReference type="ChEBI" id="CHEBI:24875"/>
        <note>catalytic</note>
    </ligand>
</feature>
<dbReference type="PANTHER" id="PTHR12918">
    <property type="entry name" value="CYSTEINE DIOXYGENASE"/>
    <property type="match status" value="1"/>
</dbReference>
<dbReference type="CDD" id="cd10548">
    <property type="entry name" value="cupin_CDO"/>
    <property type="match status" value="1"/>
</dbReference>
<dbReference type="InterPro" id="IPR010300">
    <property type="entry name" value="CDO_1"/>
</dbReference>
<dbReference type="InterPro" id="IPR014710">
    <property type="entry name" value="RmlC-like_jellyroll"/>
</dbReference>
<dbReference type="EMBL" id="SLWS01000006">
    <property type="protein sequence ID" value="TCO57036.1"/>
    <property type="molecule type" value="Genomic_DNA"/>
</dbReference>
<evidence type="ECO:0000256" key="5">
    <source>
        <dbReference type="ARBA" id="ARBA00023004"/>
    </source>
</evidence>
<name>A0A4R2JJ53_9PSEU</name>
<dbReference type="Pfam" id="PF05995">
    <property type="entry name" value="CDO_I"/>
    <property type="match status" value="1"/>
</dbReference>
<gene>
    <name evidence="7" type="ORF">EV192_106511</name>
</gene>
<comment type="similarity">
    <text evidence="1">Belongs to the cysteine dioxygenase family.</text>
</comment>
<keyword evidence="3 7" id="KW-0223">Dioxygenase</keyword>
<evidence type="ECO:0000256" key="6">
    <source>
        <dbReference type="PIRSR" id="PIRSR610300-51"/>
    </source>
</evidence>
<evidence type="ECO:0000256" key="4">
    <source>
        <dbReference type="ARBA" id="ARBA00023002"/>
    </source>
</evidence>
<dbReference type="OrthoDB" id="4217976at2"/>
<dbReference type="GO" id="GO:0008198">
    <property type="term" value="F:ferrous iron binding"/>
    <property type="evidence" value="ECO:0007669"/>
    <property type="project" value="TreeGrafter"/>
</dbReference>
<protein>
    <submittedName>
        <fullName evidence="7">Cysteine dioxygenase type I</fullName>
    </submittedName>
</protein>
<dbReference type="AlphaFoldDB" id="A0A4R2JJ53"/>
<dbReference type="RefSeq" id="WP_132120763.1">
    <property type="nucleotide sequence ID" value="NZ_SLWS01000006.1"/>
</dbReference>
<feature type="binding site" evidence="6">
    <location>
        <position position="72"/>
    </location>
    <ligand>
        <name>Fe cation</name>
        <dbReference type="ChEBI" id="CHEBI:24875"/>
        <note>catalytic</note>
    </ligand>
</feature>
<dbReference type="GO" id="GO:0016702">
    <property type="term" value="F:oxidoreductase activity, acting on single donors with incorporation of molecular oxygen, incorporation of two atoms of oxygen"/>
    <property type="evidence" value="ECO:0007669"/>
    <property type="project" value="InterPro"/>
</dbReference>
<proteinExistence type="inferred from homology"/>
<keyword evidence="8" id="KW-1185">Reference proteome</keyword>
<dbReference type="PANTHER" id="PTHR12918:SF1">
    <property type="entry name" value="CYSTEINE DIOXYGENASE TYPE 1"/>
    <property type="match status" value="1"/>
</dbReference>
<comment type="caution">
    <text evidence="7">The sequence shown here is derived from an EMBL/GenBank/DDBJ whole genome shotgun (WGS) entry which is preliminary data.</text>
</comment>
<dbReference type="SUPFAM" id="SSF51182">
    <property type="entry name" value="RmlC-like cupins"/>
    <property type="match status" value="1"/>
</dbReference>
<dbReference type="Gene3D" id="2.60.120.10">
    <property type="entry name" value="Jelly Rolls"/>
    <property type="match status" value="1"/>
</dbReference>
<feature type="binding site" evidence="6">
    <location>
        <position position="74"/>
    </location>
    <ligand>
        <name>Fe cation</name>
        <dbReference type="ChEBI" id="CHEBI:24875"/>
        <note>catalytic</note>
    </ligand>
</feature>
<keyword evidence="4" id="KW-0560">Oxidoreductase</keyword>
<dbReference type="Proteomes" id="UP000295680">
    <property type="component" value="Unassembled WGS sequence"/>
</dbReference>
<dbReference type="InterPro" id="IPR011051">
    <property type="entry name" value="RmlC_Cupin_sf"/>
</dbReference>
<organism evidence="7 8">
    <name type="scientific">Actinocrispum wychmicini</name>
    <dbReference type="NCBI Taxonomy" id="1213861"/>
    <lineage>
        <taxon>Bacteria</taxon>
        <taxon>Bacillati</taxon>
        <taxon>Actinomycetota</taxon>
        <taxon>Actinomycetes</taxon>
        <taxon>Pseudonocardiales</taxon>
        <taxon>Pseudonocardiaceae</taxon>
        <taxon>Actinocrispum</taxon>
    </lineage>
</organism>
<evidence type="ECO:0000313" key="7">
    <source>
        <dbReference type="EMBL" id="TCO57036.1"/>
    </source>
</evidence>
<reference evidence="7 8" key="1">
    <citation type="submission" date="2019-03" db="EMBL/GenBank/DDBJ databases">
        <title>Genomic Encyclopedia of Type Strains, Phase IV (KMG-IV): sequencing the most valuable type-strain genomes for metagenomic binning, comparative biology and taxonomic classification.</title>
        <authorList>
            <person name="Goeker M."/>
        </authorList>
    </citation>
    <scope>NUCLEOTIDE SEQUENCE [LARGE SCALE GENOMIC DNA]</scope>
    <source>
        <strain evidence="7 8">DSM 45934</strain>
    </source>
</reference>
<evidence type="ECO:0000256" key="3">
    <source>
        <dbReference type="ARBA" id="ARBA00022964"/>
    </source>
</evidence>